<dbReference type="Proteomes" id="UP000014417">
    <property type="component" value="Unassembled WGS sequence"/>
</dbReference>
<dbReference type="Pfam" id="PF23562">
    <property type="entry name" value="AMP-binding_C_3"/>
    <property type="match status" value="1"/>
</dbReference>
<evidence type="ECO:0000256" key="3">
    <source>
        <dbReference type="ARBA" id="ARBA00022832"/>
    </source>
</evidence>
<dbReference type="RefSeq" id="WP_016455820.1">
    <property type="nucleotide sequence ID" value="NZ_KE150269.1"/>
</dbReference>
<dbReference type="GO" id="GO:0004467">
    <property type="term" value="F:long-chain fatty acid-CoA ligase activity"/>
    <property type="evidence" value="ECO:0007669"/>
    <property type="project" value="TreeGrafter"/>
</dbReference>
<comment type="caution">
    <text evidence="7">The sequence shown here is derived from an EMBL/GenBank/DDBJ whole genome shotgun (WGS) entry which is preliminary data.</text>
</comment>
<organism evidence="7 8">
    <name type="scientific">Propionimicrobium lymphophilum ACS-093-V-SCH5</name>
    <dbReference type="NCBI Taxonomy" id="883161"/>
    <lineage>
        <taxon>Bacteria</taxon>
        <taxon>Bacillati</taxon>
        <taxon>Actinomycetota</taxon>
        <taxon>Actinomycetes</taxon>
        <taxon>Propionibacteriales</taxon>
        <taxon>Propionibacteriaceae</taxon>
        <taxon>Propionimicrobium</taxon>
    </lineage>
</organism>
<proteinExistence type="inferred from homology"/>
<dbReference type="CDD" id="cd05907">
    <property type="entry name" value="VL_LC_FACS_like"/>
    <property type="match status" value="1"/>
</dbReference>
<dbReference type="AlphaFoldDB" id="S2W2S0"/>
<evidence type="ECO:0000313" key="7">
    <source>
        <dbReference type="EMBL" id="EPD33446.1"/>
    </source>
</evidence>
<protein>
    <recommendedName>
        <fullName evidence="5">Acyl-CoA synthetase</fullName>
    </recommendedName>
</protein>
<dbReference type="InterPro" id="IPR020845">
    <property type="entry name" value="AMP-binding_CS"/>
</dbReference>
<dbReference type="PANTHER" id="PTHR43272:SF32">
    <property type="entry name" value="AMP-DEPENDENT SYNTHETASE_LIGASE DOMAIN-CONTAINING PROTEIN"/>
    <property type="match status" value="1"/>
</dbReference>
<evidence type="ECO:0000256" key="5">
    <source>
        <dbReference type="ARBA" id="ARBA00032875"/>
    </source>
</evidence>
<comment type="similarity">
    <text evidence="1">Belongs to the ATP-dependent AMP-binding enzyme family.</text>
</comment>
<feature type="domain" description="AMP-dependent synthetase/ligase" evidence="6">
    <location>
        <begin position="24"/>
        <end position="443"/>
    </location>
</feature>
<evidence type="ECO:0000313" key="8">
    <source>
        <dbReference type="Proteomes" id="UP000014417"/>
    </source>
</evidence>
<keyword evidence="2" id="KW-0436">Ligase</keyword>
<dbReference type="OrthoDB" id="9803968at2"/>
<keyword evidence="8" id="KW-1185">Reference proteome</keyword>
<dbReference type="EMBL" id="AGZR01000005">
    <property type="protein sequence ID" value="EPD33446.1"/>
    <property type="molecule type" value="Genomic_DNA"/>
</dbReference>
<evidence type="ECO:0000256" key="2">
    <source>
        <dbReference type="ARBA" id="ARBA00022598"/>
    </source>
</evidence>
<evidence type="ECO:0000256" key="1">
    <source>
        <dbReference type="ARBA" id="ARBA00006432"/>
    </source>
</evidence>
<dbReference type="InterPro" id="IPR042099">
    <property type="entry name" value="ANL_N_sf"/>
</dbReference>
<dbReference type="Gene3D" id="3.40.50.12780">
    <property type="entry name" value="N-terminal domain of ligase-like"/>
    <property type="match status" value="1"/>
</dbReference>
<sequence length="624" mass="70646">MSSDVSQAVKYLDSKAAPSYPAMFRRRVIECPDRIAYYVPPKVDGEPWQEITWFQAQKQVDRLSAGLISLGIRKEERVAIISSTRIEWVFADLAIACAGAATTTVYPNTHNDEEVHILTDSTTKIAIVENSAQLEKITKHENLVDQIEHIVLIDDDRQDKSEDFVLTWRQLLDAGDQLLKEDPSCVDRAIEMIKPSDLSTLIYTSGTTGTPKGVELVNRNWTHEGEALQHMVSHLVTHEDNLYLWLPLSHVFGRDLIALHIAVGMRCAVDGRVDHIMSGMQQVHPTIMVGVPRIFEKIRSAVITIYPAKSLKGHISRWAFATGRDALKIRMAGKKLSLWMRFKYSLADKLVFSKLREKMGGKMRFMISGSAKLSRQVQEWFYWAGLPLIEGYGATETSAVAFLNLPDEPVLGSIGKAVPGLDVKFGEENEILLRGPIIARGYHNMPEETAEVFKDGWYHTGDIGRMDEDGNMFITDRKKDLFKTSNGKFAAPQKIENAIMANTPYVNQAIAIGEGRKFCSAIVTLDRPALELWAKRRGHENLSYAELTQLPEIKKSIDRFIRKANSYLENWEQVKRYTILDHELTQENGDLTPSLKVRRNKVYEKYADQIDAMYEEASRSDLTV</sequence>
<dbReference type="PANTHER" id="PTHR43272">
    <property type="entry name" value="LONG-CHAIN-FATTY-ACID--COA LIGASE"/>
    <property type="match status" value="1"/>
</dbReference>
<dbReference type="HOGENOM" id="CLU_000022_45_5_11"/>
<evidence type="ECO:0000259" key="6">
    <source>
        <dbReference type="Pfam" id="PF00501"/>
    </source>
</evidence>
<dbReference type="InterPro" id="IPR000873">
    <property type="entry name" value="AMP-dep_synth/lig_dom"/>
</dbReference>
<dbReference type="PROSITE" id="PS00455">
    <property type="entry name" value="AMP_BINDING"/>
    <property type="match status" value="1"/>
</dbReference>
<evidence type="ECO:0000256" key="4">
    <source>
        <dbReference type="ARBA" id="ARBA00023098"/>
    </source>
</evidence>
<dbReference type="STRING" id="883161.HMPREF9306_00986"/>
<name>S2W2S0_9ACTN</name>
<reference evidence="7 8" key="1">
    <citation type="submission" date="2013-04" db="EMBL/GenBank/DDBJ databases">
        <title>The Genome Sequence of Propionimicrobium lymphophilum ACS-093-V-SCH5.</title>
        <authorList>
            <consortium name="The Broad Institute Genomics Platform"/>
            <person name="Earl A."/>
            <person name="Ward D."/>
            <person name="Feldgarden M."/>
            <person name="Gevers D."/>
            <person name="Saerens B."/>
            <person name="Vaneechoutte M."/>
            <person name="Walker B."/>
            <person name="Young S."/>
            <person name="Zeng Q."/>
            <person name="Gargeya S."/>
            <person name="Fitzgerald M."/>
            <person name="Haas B."/>
            <person name="Abouelleil A."/>
            <person name="Allen A.W."/>
            <person name="Alvarado L."/>
            <person name="Arachchi H.M."/>
            <person name="Berlin A.M."/>
            <person name="Chapman S.B."/>
            <person name="Gainer-Dewar J."/>
            <person name="Goldberg J."/>
            <person name="Griggs A."/>
            <person name="Gujja S."/>
            <person name="Hansen M."/>
            <person name="Howarth C."/>
            <person name="Imamovic A."/>
            <person name="Ireland A."/>
            <person name="Larimer J."/>
            <person name="McCowan C."/>
            <person name="Murphy C."/>
            <person name="Pearson M."/>
            <person name="Poon T.W."/>
            <person name="Priest M."/>
            <person name="Roberts A."/>
            <person name="Saif S."/>
            <person name="Shea T."/>
            <person name="Sisk P."/>
            <person name="Sykes S."/>
            <person name="Wortman J."/>
            <person name="Nusbaum C."/>
            <person name="Birren B."/>
        </authorList>
    </citation>
    <scope>NUCLEOTIDE SEQUENCE [LARGE SCALE GENOMIC DNA]</scope>
    <source>
        <strain evidence="7 8">ACS-093-V-SCH5</strain>
    </source>
</reference>
<gene>
    <name evidence="7" type="ORF">HMPREF9306_00986</name>
</gene>
<dbReference type="PATRIC" id="fig|883161.3.peg.984"/>
<keyword evidence="3" id="KW-0276">Fatty acid metabolism</keyword>
<accession>S2W2S0</accession>
<keyword evidence="4" id="KW-0443">Lipid metabolism</keyword>
<dbReference type="SUPFAM" id="SSF56801">
    <property type="entry name" value="Acetyl-CoA synthetase-like"/>
    <property type="match status" value="1"/>
</dbReference>
<dbReference type="Pfam" id="PF00501">
    <property type="entry name" value="AMP-binding"/>
    <property type="match status" value="1"/>
</dbReference>
<dbReference type="GO" id="GO:0016020">
    <property type="term" value="C:membrane"/>
    <property type="evidence" value="ECO:0007669"/>
    <property type="project" value="TreeGrafter"/>
</dbReference>